<dbReference type="OMA" id="VKYGAWY"/>
<dbReference type="InterPro" id="IPR032743">
    <property type="entry name" value="FAM47"/>
</dbReference>
<gene>
    <name evidence="2" type="primary">Fam47e</name>
</gene>
<dbReference type="Pfam" id="PF14642">
    <property type="entry name" value="FAM47"/>
    <property type="match status" value="1"/>
</dbReference>
<dbReference type="GO" id="GO:0005634">
    <property type="term" value="C:nucleus"/>
    <property type="evidence" value="ECO:0007669"/>
    <property type="project" value="Ensembl"/>
</dbReference>
<comment type="similarity">
    <text evidence="1">Belongs to the FAM47 family.</text>
</comment>
<dbReference type="GO" id="GO:0000785">
    <property type="term" value="C:chromatin"/>
    <property type="evidence" value="ECO:0007669"/>
    <property type="project" value="Ensembl"/>
</dbReference>
<proteinExistence type="inferred from homology"/>
<organism evidence="2 3">
    <name type="scientific">Jaculus jaculus</name>
    <name type="common">Lesser Egyptian jerboa</name>
    <dbReference type="NCBI Taxonomy" id="51337"/>
    <lineage>
        <taxon>Eukaryota</taxon>
        <taxon>Metazoa</taxon>
        <taxon>Chordata</taxon>
        <taxon>Craniata</taxon>
        <taxon>Vertebrata</taxon>
        <taxon>Euteleostomi</taxon>
        <taxon>Mammalia</taxon>
        <taxon>Eutheria</taxon>
        <taxon>Euarchontoglires</taxon>
        <taxon>Glires</taxon>
        <taxon>Rodentia</taxon>
        <taxon>Myomorpha</taxon>
        <taxon>Dipodoidea</taxon>
        <taxon>Dipodidae</taxon>
        <taxon>Dipodinae</taxon>
        <taxon>Jaculus</taxon>
    </lineage>
</organism>
<evidence type="ECO:0000313" key="3">
    <source>
        <dbReference type="Proteomes" id="UP000694385"/>
    </source>
</evidence>
<dbReference type="PANTHER" id="PTHR46449:SF3">
    <property type="entry name" value="PROTEIN FAM47E"/>
    <property type="match status" value="1"/>
</dbReference>
<protein>
    <submittedName>
        <fullName evidence="2">Family with sequence similarity 47, member E</fullName>
    </submittedName>
</protein>
<dbReference type="GeneTree" id="ENSGT00940000162425"/>
<evidence type="ECO:0000256" key="1">
    <source>
        <dbReference type="ARBA" id="ARBA00005277"/>
    </source>
</evidence>
<accession>A0A8C5L1Q1</accession>
<dbReference type="AlphaFoldDB" id="A0A8C5L1Q1"/>
<evidence type="ECO:0000313" key="2">
    <source>
        <dbReference type="Ensembl" id="ENSJJAP00000018397.1"/>
    </source>
</evidence>
<reference evidence="2" key="1">
    <citation type="submission" date="2025-08" db="UniProtKB">
        <authorList>
            <consortium name="Ensembl"/>
        </authorList>
    </citation>
    <scope>IDENTIFICATION</scope>
</reference>
<dbReference type="PANTHER" id="PTHR46449">
    <property type="entry name" value="ZGC:158260"/>
    <property type="match status" value="1"/>
</dbReference>
<keyword evidence="3" id="KW-1185">Reference proteome</keyword>
<dbReference type="GO" id="GO:0045815">
    <property type="term" value="P:transcription initiation-coupled chromatin remodeling"/>
    <property type="evidence" value="ECO:0007669"/>
    <property type="project" value="Ensembl"/>
</dbReference>
<sequence>MLSPRYRQNQPFKAFTKHNRMKFPGCLNSQRWVFVREELGDFRKGCQLSQSLVEAILPQIHDKGPRPGPEKRQDKLPKEAAWWSKPSAAQRVQNAFPKDVEAQLALHPFTLYPHLEEALLPELLLKVLKVLDPERKLEDTWAYCQDDRKIMESMQLKGKKKKIPVSHSGKWLYEKKPNGMDLLHKDSPPLHENMRKGVSDFCKWATAIGSSYIDEEFICKQFDIDYQSRQSCGVLHVMRLNHVPLELKNGVRLNKLQEKCNEEPCYFLENPHKPKWVKMRYGAWYLNTSLWKKQRADEPLVDSKVSCKAQEENFKKELQKKELLANLHGTAAFKDFILSRGNRIPRFLEKIYAEKRGQSEYRKPLGNLGQT</sequence>
<reference evidence="2" key="2">
    <citation type="submission" date="2025-09" db="UniProtKB">
        <authorList>
            <consortium name="Ensembl"/>
        </authorList>
    </citation>
    <scope>IDENTIFICATION</scope>
</reference>
<dbReference type="GO" id="GO:0071168">
    <property type="term" value="P:protein localization to chromatin"/>
    <property type="evidence" value="ECO:0007669"/>
    <property type="project" value="Ensembl"/>
</dbReference>
<dbReference type="Proteomes" id="UP000694385">
    <property type="component" value="Unassembled WGS sequence"/>
</dbReference>
<name>A0A8C5L1Q1_JACJA</name>
<dbReference type="GO" id="GO:0008047">
    <property type="term" value="F:enzyme activator activity"/>
    <property type="evidence" value="ECO:0007669"/>
    <property type="project" value="Ensembl"/>
</dbReference>
<dbReference type="GO" id="GO:0005737">
    <property type="term" value="C:cytoplasm"/>
    <property type="evidence" value="ECO:0007669"/>
    <property type="project" value="Ensembl"/>
</dbReference>
<dbReference type="Ensembl" id="ENSJJAT00000024927.1">
    <property type="protein sequence ID" value="ENSJJAP00000018397.1"/>
    <property type="gene ID" value="ENSJJAG00000019682.1"/>
</dbReference>